<protein>
    <recommendedName>
        <fullName evidence="4">Integral membrane protein</fullName>
    </recommendedName>
</protein>
<evidence type="ECO:0000313" key="2">
    <source>
        <dbReference type="EMBL" id="MBD3587405.1"/>
    </source>
</evidence>
<dbReference type="EMBL" id="JABBXD010000013">
    <property type="protein sequence ID" value="MBD3587405.1"/>
    <property type="molecule type" value="Genomic_DNA"/>
</dbReference>
<evidence type="ECO:0008006" key="4">
    <source>
        <dbReference type="Google" id="ProtNLM"/>
    </source>
</evidence>
<feature type="transmembrane region" description="Helical" evidence="1">
    <location>
        <begin position="77"/>
        <end position="103"/>
    </location>
</feature>
<feature type="transmembrane region" description="Helical" evidence="1">
    <location>
        <begin position="6"/>
        <end position="23"/>
    </location>
</feature>
<name>A0ABR8LTA9_9ALTE</name>
<dbReference type="Proteomes" id="UP000624419">
    <property type="component" value="Unassembled WGS sequence"/>
</dbReference>
<feature type="transmembrane region" description="Helical" evidence="1">
    <location>
        <begin position="35"/>
        <end position="57"/>
    </location>
</feature>
<evidence type="ECO:0000313" key="3">
    <source>
        <dbReference type="Proteomes" id="UP000624419"/>
    </source>
</evidence>
<comment type="caution">
    <text evidence="2">The sequence shown here is derived from an EMBL/GenBank/DDBJ whole genome shotgun (WGS) entry which is preliminary data.</text>
</comment>
<accession>A0ABR8LTA9</accession>
<reference evidence="2 3" key="1">
    <citation type="submission" date="2020-04" db="EMBL/GenBank/DDBJ databases">
        <title>Salinimonas sp. HHU 13199.</title>
        <authorList>
            <person name="Cui X."/>
            <person name="Zhang D."/>
        </authorList>
    </citation>
    <scope>NUCLEOTIDE SEQUENCE [LARGE SCALE GENOMIC DNA]</scope>
    <source>
        <strain evidence="2 3">HHU 13199</strain>
    </source>
</reference>
<keyword evidence="1" id="KW-1133">Transmembrane helix</keyword>
<sequence>MVKSLVTFIVALLAGYIIWQLSPQISGHKEAFDSLGYYGAALTITGIILFAHPYASGSGVVVGQILFFLLMADPGKFWLPGIVFLLLSGIVTIAVAFAVRLTIQNTRILKRQ</sequence>
<organism evidence="2 3">
    <name type="scientific">Salinimonas profundi</name>
    <dbReference type="NCBI Taxonomy" id="2729140"/>
    <lineage>
        <taxon>Bacteria</taxon>
        <taxon>Pseudomonadati</taxon>
        <taxon>Pseudomonadota</taxon>
        <taxon>Gammaproteobacteria</taxon>
        <taxon>Alteromonadales</taxon>
        <taxon>Alteromonadaceae</taxon>
        <taxon>Alteromonas/Salinimonas group</taxon>
        <taxon>Salinimonas</taxon>
    </lineage>
</organism>
<keyword evidence="1" id="KW-0812">Transmembrane</keyword>
<gene>
    <name evidence="2" type="ORF">HHX48_16835</name>
</gene>
<keyword evidence="1" id="KW-0472">Membrane</keyword>
<dbReference type="RefSeq" id="WP_191026494.1">
    <property type="nucleotide sequence ID" value="NZ_JABBXD010000013.1"/>
</dbReference>
<keyword evidence="3" id="KW-1185">Reference proteome</keyword>
<proteinExistence type="predicted"/>
<evidence type="ECO:0000256" key="1">
    <source>
        <dbReference type="SAM" id="Phobius"/>
    </source>
</evidence>